<dbReference type="AlphaFoldDB" id="A0AAD5R3Z1"/>
<dbReference type="EMBL" id="JAHQIW010006451">
    <property type="protein sequence ID" value="KAJ1369207.1"/>
    <property type="molecule type" value="Genomic_DNA"/>
</dbReference>
<organism evidence="2 3">
    <name type="scientific">Parelaphostrongylus tenuis</name>
    <name type="common">Meningeal worm</name>
    <dbReference type="NCBI Taxonomy" id="148309"/>
    <lineage>
        <taxon>Eukaryota</taxon>
        <taxon>Metazoa</taxon>
        <taxon>Ecdysozoa</taxon>
        <taxon>Nematoda</taxon>
        <taxon>Chromadorea</taxon>
        <taxon>Rhabditida</taxon>
        <taxon>Rhabditina</taxon>
        <taxon>Rhabditomorpha</taxon>
        <taxon>Strongyloidea</taxon>
        <taxon>Metastrongylidae</taxon>
        <taxon>Parelaphostrongylus</taxon>
    </lineage>
</organism>
<comment type="caution">
    <text evidence="2">The sequence shown here is derived from an EMBL/GenBank/DDBJ whole genome shotgun (WGS) entry which is preliminary data.</text>
</comment>
<sequence length="96" mass="10633">MSETVDLPFCVPPTDGLLLPRDHQHRCGAPIGEGWRSVLDSDRLRCAKRRGRVHAMFVASLGGETPPQDTLRRSTMNALPDTTARLSSRLHEDALD</sequence>
<evidence type="ECO:0000313" key="3">
    <source>
        <dbReference type="Proteomes" id="UP001196413"/>
    </source>
</evidence>
<protein>
    <submittedName>
        <fullName evidence="2">Uncharacterized protein</fullName>
    </submittedName>
</protein>
<proteinExistence type="predicted"/>
<keyword evidence="3" id="KW-1185">Reference proteome</keyword>
<accession>A0AAD5R3Z1</accession>
<reference evidence="2" key="1">
    <citation type="submission" date="2021-06" db="EMBL/GenBank/DDBJ databases">
        <title>Parelaphostrongylus tenuis whole genome reference sequence.</title>
        <authorList>
            <person name="Garwood T.J."/>
            <person name="Larsen P.A."/>
            <person name="Fountain-Jones N.M."/>
            <person name="Garbe J.R."/>
            <person name="Macchietto M.G."/>
            <person name="Kania S.A."/>
            <person name="Gerhold R.W."/>
            <person name="Richards J.E."/>
            <person name="Wolf T.M."/>
        </authorList>
    </citation>
    <scope>NUCLEOTIDE SEQUENCE</scope>
    <source>
        <strain evidence="2">MNPRO001-30</strain>
        <tissue evidence="2">Meninges</tissue>
    </source>
</reference>
<gene>
    <name evidence="2" type="ORF">KIN20_030615</name>
</gene>
<feature type="region of interest" description="Disordered" evidence="1">
    <location>
        <begin position="64"/>
        <end position="96"/>
    </location>
</feature>
<evidence type="ECO:0000313" key="2">
    <source>
        <dbReference type="EMBL" id="KAJ1369207.1"/>
    </source>
</evidence>
<dbReference type="Proteomes" id="UP001196413">
    <property type="component" value="Unassembled WGS sequence"/>
</dbReference>
<evidence type="ECO:0000256" key="1">
    <source>
        <dbReference type="SAM" id="MobiDB-lite"/>
    </source>
</evidence>
<name>A0AAD5R3Z1_PARTN</name>